<dbReference type="InterPro" id="IPR044713">
    <property type="entry name" value="DNJA1/2-like"/>
</dbReference>
<dbReference type="GO" id="GO:0005524">
    <property type="term" value="F:ATP binding"/>
    <property type="evidence" value="ECO:0007669"/>
    <property type="project" value="InterPro"/>
</dbReference>
<dbReference type="InterPro" id="IPR008971">
    <property type="entry name" value="HSP40/DnaJ_pept-bd"/>
</dbReference>
<dbReference type="Gene3D" id="2.60.260.20">
    <property type="entry name" value="Urease metallochaperone UreE, N-terminal domain"/>
    <property type="match status" value="2"/>
</dbReference>
<organism evidence="10 11">
    <name type="scientific">Trichocladium antarcticum</name>
    <dbReference type="NCBI Taxonomy" id="1450529"/>
    <lineage>
        <taxon>Eukaryota</taxon>
        <taxon>Fungi</taxon>
        <taxon>Dikarya</taxon>
        <taxon>Ascomycota</taxon>
        <taxon>Pezizomycotina</taxon>
        <taxon>Sordariomycetes</taxon>
        <taxon>Sordariomycetidae</taxon>
        <taxon>Sordariales</taxon>
        <taxon>Chaetomiaceae</taxon>
        <taxon>Trichocladium</taxon>
    </lineage>
</organism>
<dbReference type="SUPFAM" id="SSF57938">
    <property type="entry name" value="DnaJ/Hsp40 cysteine-rich domain"/>
    <property type="match status" value="1"/>
</dbReference>
<dbReference type="InterPro" id="IPR036869">
    <property type="entry name" value="J_dom_sf"/>
</dbReference>
<dbReference type="FunFam" id="1.10.287.110:FF:000048">
    <property type="entry name" value="DnaJ family protein"/>
    <property type="match status" value="1"/>
</dbReference>
<dbReference type="GO" id="GO:0030544">
    <property type="term" value="F:Hsp70 protein binding"/>
    <property type="evidence" value="ECO:0007669"/>
    <property type="project" value="InterPro"/>
</dbReference>
<keyword evidence="1 6" id="KW-0479">Metal-binding</keyword>
<evidence type="ECO:0000256" key="4">
    <source>
        <dbReference type="ARBA" id="ARBA00022833"/>
    </source>
</evidence>
<feature type="region of interest" description="Disordered" evidence="7">
    <location>
        <begin position="361"/>
        <end position="411"/>
    </location>
</feature>
<evidence type="ECO:0000256" key="1">
    <source>
        <dbReference type="ARBA" id="ARBA00022723"/>
    </source>
</evidence>
<dbReference type="SUPFAM" id="SSF49493">
    <property type="entry name" value="HSP40/DnaJ peptide-binding domain"/>
    <property type="match status" value="2"/>
</dbReference>
<dbReference type="AlphaFoldDB" id="A0AAN6ZB17"/>
<evidence type="ECO:0000256" key="5">
    <source>
        <dbReference type="ARBA" id="ARBA00023186"/>
    </source>
</evidence>
<evidence type="ECO:0000256" key="2">
    <source>
        <dbReference type="ARBA" id="ARBA00022737"/>
    </source>
</evidence>
<evidence type="ECO:0000313" key="11">
    <source>
        <dbReference type="Proteomes" id="UP001304895"/>
    </source>
</evidence>
<dbReference type="CDD" id="cd10747">
    <property type="entry name" value="DnaJ_C"/>
    <property type="match status" value="1"/>
</dbReference>
<dbReference type="PANTHER" id="PTHR43888">
    <property type="entry name" value="DNAJ-LIKE-2, ISOFORM A-RELATED"/>
    <property type="match status" value="1"/>
</dbReference>
<evidence type="ECO:0000256" key="3">
    <source>
        <dbReference type="ARBA" id="ARBA00022771"/>
    </source>
</evidence>
<dbReference type="PROSITE" id="PS00636">
    <property type="entry name" value="DNAJ_1"/>
    <property type="match status" value="1"/>
</dbReference>
<dbReference type="InterPro" id="IPR002939">
    <property type="entry name" value="DnaJ_C"/>
</dbReference>
<dbReference type="InterPro" id="IPR001305">
    <property type="entry name" value="HSP_DnaJ_Cys-rich_dom"/>
</dbReference>
<evidence type="ECO:0000259" key="9">
    <source>
        <dbReference type="PROSITE" id="PS51188"/>
    </source>
</evidence>
<dbReference type="PROSITE" id="PS51188">
    <property type="entry name" value="ZF_CR"/>
    <property type="match status" value="1"/>
</dbReference>
<keyword evidence="2" id="KW-0677">Repeat</keyword>
<comment type="caution">
    <text evidence="10">The sequence shown here is derived from an EMBL/GenBank/DDBJ whole genome shotgun (WGS) entry which is preliminary data.</text>
</comment>
<dbReference type="Pfam" id="PF00684">
    <property type="entry name" value="DnaJ_CXXCXGXG"/>
    <property type="match status" value="1"/>
</dbReference>
<proteinExistence type="inferred from homology"/>
<feature type="zinc finger region" description="CR-type" evidence="6">
    <location>
        <begin position="134"/>
        <end position="217"/>
    </location>
</feature>
<dbReference type="InterPro" id="IPR012724">
    <property type="entry name" value="DnaJ"/>
</dbReference>
<dbReference type="CDD" id="cd10719">
    <property type="entry name" value="DnaJ_zf"/>
    <property type="match status" value="1"/>
</dbReference>
<dbReference type="GO" id="GO:0009408">
    <property type="term" value="P:response to heat"/>
    <property type="evidence" value="ECO:0007669"/>
    <property type="project" value="InterPro"/>
</dbReference>
<dbReference type="Gene3D" id="1.10.287.110">
    <property type="entry name" value="DnaJ domain"/>
    <property type="match status" value="1"/>
</dbReference>
<dbReference type="GO" id="GO:0006457">
    <property type="term" value="P:protein folding"/>
    <property type="evidence" value="ECO:0007669"/>
    <property type="project" value="InterPro"/>
</dbReference>
<reference evidence="10" key="1">
    <citation type="journal article" date="2023" name="Mol. Phylogenet. Evol.">
        <title>Genome-scale phylogeny and comparative genomics of the fungal order Sordariales.</title>
        <authorList>
            <person name="Hensen N."/>
            <person name="Bonometti L."/>
            <person name="Westerberg I."/>
            <person name="Brannstrom I.O."/>
            <person name="Guillou S."/>
            <person name="Cros-Aarteil S."/>
            <person name="Calhoun S."/>
            <person name="Haridas S."/>
            <person name="Kuo A."/>
            <person name="Mondo S."/>
            <person name="Pangilinan J."/>
            <person name="Riley R."/>
            <person name="LaButti K."/>
            <person name="Andreopoulos B."/>
            <person name="Lipzen A."/>
            <person name="Chen C."/>
            <person name="Yan M."/>
            <person name="Daum C."/>
            <person name="Ng V."/>
            <person name="Clum A."/>
            <person name="Steindorff A."/>
            <person name="Ohm R.A."/>
            <person name="Martin F."/>
            <person name="Silar P."/>
            <person name="Natvig D.O."/>
            <person name="Lalanne C."/>
            <person name="Gautier V."/>
            <person name="Ament-Velasquez S.L."/>
            <person name="Kruys A."/>
            <person name="Hutchinson M.I."/>
            <person name="Powell A.J."/>
            <person name="Barry K."/>
            <person name="Miller A.N."/>
            <person name="Grigoriev I.V."/>
            <person name="Debuchy R."/>
            <person name="Gladieux P."/>
            <person name="Hiltunen Thoren M."/>
            <person name="Johannesson H."/>
        </authorList>
    </citation>
    <scope>NUCLEOTIDE SEQUENCE</scope>
    <source>
        <strain evidence="10">CBS 123565</strain>
    </source>
</reference>
<name>A0AAN6ZB17_9PEZI</name>
<dbReference type="PRINTS" id="PR00625">
    <property type="entry name" value="JDOMAIN"/>
</dbReference>
<evidence type="ECO:0000256" key="6">
    <source>
        <dbReference type="PROSITE-ProRule" id="PRU00546"/>
    </source>
</evidence>
<evidence type="ECO:0000313" key="10">
    <source>
        <dbReference type="EMBL" id="KAK4132455.1"/>
    </source>
</evidence>
<sequence>MVKETKLYDVLGVSPNATEQELKKAYKTGALKHHPDKNHNNPAAEQKFKEISHAYEVLSDSQKRQVYDQYGEAGLEGGAGGGGMAAEDLFSQFFGGGGGGFGGMFGGGMQQRGPAKAKAIHHVHNVSLEDIYRGKVSKLALQRSIICPKCEGRGGKEGAVRKCTTCDGHGMKTMMRQMGPMIQRFQTVCPDCSGEGEIVKDKDRCKGCFGKKTIVDRKVLHVHIDRGVKSGTKVEFRGEGDQAPGVIAGDVVFMIEQKPHPRFTRRDDDLLYHADIDLVTALAGGTIYVEHLDERWLSVDILPGEAIANGTVKMIRGQGMPSHRHHDHGNMYIQFAVKFPEKNWTQDPRAFEALRKYLPSPELVNTPPAESMSEPADLEDVDNSPRGFGGGAMEEDDDHEPHAERVQCASQ</sequence>
<dbReference type="InterPro" id="IPR036410">
    <property type="entry name" value="HSP_DnaJ_Cys-rich_dom_sf"/>
</dbReference>
<keyword evidence="5" id="KW-0143">Chaperone</keyword>
<dbReference type="SMART" id="SM00271">
    <property type="entry name" value="DnaJ"/>
    <property type="match status" value="1"/>
</dbReference>
<gene>
    <name evidence="10" type="ORF">BT67DRAFT_450902</name>
</gene>
<evidence type="ECO:0000256" key="7">
    <source>
        <dbReference type="SAM" id="MobiDB-lite"/>
    </source>
</evidence>
<dbReference type="CDD" id="cd06257">
    <property type="entry name" value="DnaJ"/>
    <property type="match status" value="1"/>
</dbReference>
<feature type="domain" description="CR-type" evidence="9">
    <location>
        <begin position="134"/>
        <end position="217"/>
    </location>
</feature>
<dbReference type="HAMAP" id="MF_01152">
    <property type="entry name" value="DnaJ"/>
    <property type="match status" value="1"/>
</dbReference>
<protein>
    <submittedName>
        <fullName evidence="10">DnaJ-domain-containing protein</fullName>
    </submittedName>
</protein>
<accession>A0AAN6ZB17</accession>
<dbReference type="FunFam" id="2.60.260.20:FF:000003">
    <property type="entry name" value="DnaJ subfamily A member 2"/>
    <property type="match status" value="1"/>
</dbReference>
<dbReference type="GO" id="GO:0051082">
    <property type="term" value="F:unfolded protein binding"/>
    <property type="evidence" value="ECO:0007669"/>
    <property type="project" value="InterPro"/>
</dbReference>
<dbReference type="Pfam" id="PF00226">
    <property type="entry name" value="DnaJ"/>
    <property type="match status" value="1"/>
</dbReference>
<dbReference type="FunFam" id="2.10.230.10:FF:000001">
    <property type="entry name" value="DnaJ subfamily A member 2"/>
    <property type="match status" value="1"/>
</dbReference>
<evidence type="ECO:0000259" key="8">
    <source>
        <dbReference type="PROSITE" id="PS50076"/>
    </source>
</evidence>
<dbReference type="EMBL" id="MU853417">
    <property type="protein sequence ID" value="KAK4132455.1"/>
    <property type="molecule type" value="Genomic_DNA"/>
</dbReference>
<dbReference type="Proteomes" id="UP001304895">
    <property type="component" value="Unassembled WGS sequence"/>
</dbReference>
<dbReference type="PROSITE" id="PS50076">
    <property type="entry name" value="DNAJ_2"/>
    <property type="match status" value="1"/>
</dbReference>
<keyword evidence="11" id="KW-1185">Reference proteome</keyword>
<dbReference type="Gene3D" id="2.10.230.10">
    <property type="entry name" value="Heat shock protein DnaJ, cysteine-rich domain"/>
    <property type="match status" value="1"/>
</dbReference>
<keyword evidence="4 6" id="KW-0862">Zinc</keyword>
<dbReference type="InterPro" id="IPR018253">
    <property type="entry name" value="DnaJ_domain_CS"/>
</dbReference>
<dbReference type="GO" id="GO:0008270">
    <property type="term" value="F:zinc ion binding"/>
    <property type="evidence" value="ECO:0007669"/>
    <property type="project" value="UniProtKB-KW"/>
</dbReference>
<reference evidence="10" key="2">
    <citation type="submission" date="2023-05" db="EMBL/GenBank/DDBJ databases">
        <authorList>
            <consortium name="Lawrence Berkeley National Laboratory"/>
            <person name="Steindorff A."/>
            <person name="Hensen N."/>
            <person name="Bonometti L."/>
            <person name="Westerberg I."/>
            <person name="Brannstrom I.O."/>
            <person name="Guillou S."/>
            <person name="Cros-Aarteil S."/>
            <person name="Calhoun S."/>
            <person name="Haridas S."/>
            <person name="Kuo A."/>
            <person name="Mondo S."/>
            <person name="Pangilinan J."/>
            <person name="Riley R."/>
            <person name="Labutti K."/>
            <person name="Andreopoulos B."/>
            <person name="Lipzen A."/>
            <person name="Chen C."/>
            <person name="Yanf M."/>
            <person name="Daum C."/>
            <person name="Ng V."/>
            <person name="Clum A."/>
            <person name="Ohm R."/>
            <person name="Martin F."/>
            <person name="Silar P."/>
            <person name="Natvig D."/>
            <person name="Lalanne C."/>
            <person name="Gautier V."/>
            <person name="Ament-Velasquez S.L."/>
            <person name="Kruys A."/>
            <person name="Hutchinson M.I."/>
            <person name="Powell A.J."/>
            <person name="Barry K."/>
            <person name="Miller A.N."/>
            <person name="Grigoriev I.V."/>
            <person name="Debuchy R."/>
            <person name="Gladieux P."/>
            <person name="Thoren M.H."/>
            <person name="Johannesson H."/>
        </authorList>
    </citation>
    <scope>NUCLEOTIDE SEQUENCE</scope>
    <source>
        <strain evidence="10">CBS 123565</strain>
    </source>
</reference>
<dbReference type="SUPFAM" id="SSF46565">
    <property type="entry name" value="Chaperone J-domain"/>
    <property type="match status" value="1"/>
</dbReference>
<feature type="domain" description="J" evidence="8">
    <location>
        <begin position="6"/>
        <end position="71"/>
    </location>
</feature>
<keyword evidence="3 6" id="KW-0863">Zinc-finger</keyword>
<dbReference type="Pfam" id="PF01556">
    <property type="entry name" value="DnaJ_C"/>
    <property type="match status" value="1"/>
</dbReference>
<dbReference type="InterPro" id="IPR001623">
    <property type="entry name" value="DnaJ_domain"/>
</dbReference>